<evidence type="ECO:0000313" key="3">
    <source>
        <dbReference type="Proteomes" id="UP000184609"/>
    </source>
</evidence>
<dbReference type="EMBL" id="FRXN01000002">
    <property type="protein sequence ID" value="SHO61896.1"/>
    <property type="molecule type" value="Genomic_DNA"/>
</dbReference>
<evidence type="ECO:0000313" key="2">
    <source>
        <dbReference type="EMBL" id="SHO61896.1"/>
    </source>
</evidence>
<feature type="signal peptide" evidence="1">
    <location>
        <begin position="1"/>
        <end position="18"/>
    </location>
</feature>
<protein>
    <submittedName>
        <fullName evidence="2">Putative beta-barrel porin-2, OmpL-like. bbp2</fullName>
    </submittedName>
</protein>
<dbReference type="AlphaFoldDB" id="A0A1M7ZB42"/>
<dbReference type="SUPFAM" id="SSF56935">
    <property type="entry name" value="Porins"/>
    <property type="match status" value="1"/>
</dbReference>
<dbReference type="RefSeq" id="WP_073571313.1">
    <property type="nucleotide sequence ID" value="NZ_FRXN01000002.1"/>
</dbReference>
<dbReference type="InterPro" id="IPR011486">
    <property type="entry name" value="BBP2"/>
</dbReference>
<keyword evidence="1" id="KW-0732">Signal</keyword>
<dbReference type="Proteomes" id="UP000184609">
    <property type="component" value="Unassembled WGS sequence"/>
</dbReference>
<dbReference type="STRING" id="1073327.SAMN04488108_1665"/>
<gene>
    <name evidence="2" type="ORF">SAMN04488108_1665</name>
</gene>
<organism evidence="2 3">
    <name type="scientific">Algoriphagus zhangzhouensis</name>
    <dbReference type="NCBI Taxonomy" id="1073327"/>
    <lineage>
        <taxon>Bacteria</taxon>
        <taxon>Pseudomonadati</taxon>
        <taxon>Bacteroidota</taxon>
        <taxon>Cytophagia</taxon>
        <taxon>Cytophagales</taxon>
        <taxon>Cyclobacteriaceae</taxon>
        <taxon>Algoriphagus</taxon>
    </lineage>
</organism>
<dbReference type="Pfam" id="PF07642">
    <property type="entry name" value="BBP2"/>
    <property type="match status" value="1"/>
</dbReference>
<reference evidence="3" key="1">
    <citation type="submission" date="2016-12" db="EMBL/GenBank/DDBJ databases">
        <authorList>
            <person name="Varghese N."/>
            <person name="Submissions S."/>
        </authorList>
    </citation>
    <scope>NUCLEOTIDE SEQUENCE [LARGE SCALE GENOMIC DNA]</scope>
    <source>
        <strain evidence="3">DSM 25035</strain>
    </source>
</reference>
<proteinExistence type="predicted"/>
<name>A0A1M7ZB42_9BACT</name>
<sequence length="359" mass="40656">MKKLAFCFLALICIPAFSQENEQKATIELRGFLDLYYGSDNNEQAGDPKRLPFLYNHARPNRFAVNLALITFQLEADRVRANLGLQQGTYAQDNYASEPKALRWINQANVGYALNPEKTIWIDAGVLPSHIGFESAVSTDNLTLSRSIIAENSPYFETGAQLSWQKSPEWYFAFLVLNGWQRVQFIKGKNKPSFGTQAKFTPSVKTTFNWSTFLGTDQSNEAGTMLYFSNLYGEFDLGEKWKVKAALDAGKRTLPDGFNPNWWGFALITQYQFTENFASAFRVEHYDDEFQAIATSYSNLGIKASGLSLNVDYIFENFATLRVEGRYLEAPGRAYLGFQDDLANSNMFFVLTSLAFNFD</sequence>
<keyword evidence="3" id="KW-1185">Reference proteome</keyword>
<accession>A0A1M7ZB42</accession>
<evidence type="ECO:0000256" key="1">
    <source>
        <dbReference type="SAM" id="SignalP"/>
    </source>
</evidence>
<feature type="chain" id="PRO_5012342224" evidence="1">
    <location>
        <begin position="19"/>
        <end position="359"/>
    </location>
</feature>
<dbReference type="OrthoDB" id="103154at2"/>